<keyword evidence="9" id="KW-0406">Ion transport</keyword>
<protein>
    <submittedName>
        <fullName evidence="18">Catecholate siderophore receptor Fiu</fullName>
    </submittedName>
</protein>
<evidence type="ECO:0000256" key="6">
    <source>
        <dbReference type="ARBA" id="ARBA00022692"/>
    </source>
</evidence>
<evidence type="ECO:0000256" key="7">
    <source>
        <dbReference type="ARBA" id="ARBA00022729"/>
    </source>
</evidence>
<evidence type="ECO:0000256" key="14">
    <source>
        <dbReference type="PROSITE-ProRule" id="PRU01360"/>
    </source>
</evidence>
<dbReference type="AlphaFoldDB" id="A0A3M6Q778"/>
<dbReference type="Pfam" id="PF00593">
    <property type="entry name" value="TonB_dep_Rec_b-barrel"/>
    <property type="match status" value="1"/>
</dbReference>
<keyword evidence="7" id="KW-0732">Signal</keyword>
<keyword evidence="10 15" id="KW-0798">TonB box</keyword>
<dbReference type="NCBIfam" id="NF007349">
    <property type="entry name" value="PRK09840.1"/>
    <property type="match status" value="1"/>
</dbReference>
<accession>A0A3M6Q778</accession>
<evidence type="ECO:0000259" key="17">
    <source>
        <dbReference type="Pfam" id="PF07715"/>
    </source>
</evidence>
<dbReference type="InterPro" id="IPR036942">
    <property type="entry name" value="Beta-barrel_TonB_sf"/>
</dbReference>
<dbReference type="Gene3D" id="2.170.130.10">
    <property type="entry name" value="TonB-dependent receptor, plug domain"/>
    <property type="match status" value="1"/>
</dbReference>
<dbReference type="GO" id="GO:0015891">
    <property type="term" value="P:siderophore transport"/>
    <property type="evidence" value="ECO:0007669"/>
    <property type="project" value="InterPro"/>
</dbReference>
<dbReference type="InterPro" id="IPR000531">
    <property type="entry name" value="Beta-barrel_TonB"/>
</dbReference>
<organism evidence="18 19">
    <name type="scientific">Allofranklinella schreckenbergeri</name>
    <dbReference type="NCBI Taxonomy" id="1076744"/>
    <lineage>
        <taxon>Bacteria</taxon>
        <taxon>Pseudomonadati</taxon>
        <taxon>Pseudomonadota</taxon>
        <taxon>Betaproteobacteria</taxon>
        <taxon>Burkholderiales</taxon>
        <taxon>Comamonadaceae</taxon>
        <taxon>Allofranklinella</taxon>
    </lineage>
</organism>
<evidence type="ECO:0000256" key="9">
    <source>
        <dbReference type="ARBA" id="ARBA00023065"/>
    </source>
</evidence>
<evidence type="ECO:0000256" key="10">
    <source>
        <dbReference type="ARBA" id="ARBA00023077"/>
    </source>
</evidence>
<evidence type="ECO:0000256" key="1">
    <source>
        <dbReference type="ARBA" id="ARBA00004571"/>
    </source>
</evidence>
<evidence type="ECO:0000256" key="4">
    <source>
        <dbReference type="ARBA" id="ARBA00022452"/>
    </source>
</evidence>
<evidence type="ECO:0000256" key="8">
    <source>
        <dbReference type="ARBA" id="ARBA00023004"/>
    </source>
</evidence>
<gene>
    <name evidence="18" type="ORF">EBQ26_05845</name>
</gene>
<dbReference type="PANTHER" id="PTHR32552">
    <property type="entry name" value="FERRICHROME IRON RECEPTOR-RELATED"/>
    <property type="match status" value="1"/>
</dbReference>
<dbReference type="CDD" id="cd01347">
    <property type="entry name" value="ligand_gated_channel"/>
    <property type="match status" value="1"/>
</dbReference>
<keyword evidence="13 14" id="KW-0998">Cell outer membrane</keyword>
<dbReference type="NCBIfam" id="TIGR01783">
    <property type="entry name" value="TonB-siderophor"/>
    <property type="match status" value="1"/>
</dbReference>
<dbReference type="FunFam" id="2.170.130.10:FF:000001">
    <property type="entry name" value="Catecholate siderophore TonB-dependent receptor"/>
    <property type="match status" value="1"/>
</dbReference>
<dbReference type="InterPro" id="IPR010105">
    <property type="entry name" value="TonB_sidphr_rcpt"/>
</dbReference>
<dbReference type="InterPro" id="IPR037066">
    <property type="entry name" value="Plug_dom_sf"/>
</dbReference>
<dbReference type="Pfam" id="PF07715">
    <property type="entry name" value="Plug"/>
    <property type="match status" value="1"/>
</dbReference>
<evidence type="ECO:0000256" key="3">
    <source>
        <dbReference type="ARBA" id="ARBA00022448"/>
    </source>
</evidence>
<evidence type="ECO:0000313" key="18">
    <source>
        <dbReference type="EMBL" id="RMW98836.1"/>
    </source>
</evidence>
<keyword evidence="3 14" id="KW-0813">Transport</keyword>
<name>A0A3M6Q778_9BURK</name>
<feature type="domain" description="TonB-dependent receptor plug" evidence="17">
    <location>
        <begin position="76"/>
        <end position="175"/>
    </location>
</feature>
<comment type="caution">
    <text evidence="18">The sequence shown here is derived from an EMBL/GenBank/DDBJ whole genome shotgun (WGS) entry which is preliminary data.</text>
</comment>
<sequence length="760" mass="81241">MSYIKSKKHGALHATSAAKTLGTSTAMAIGMLACGSSLAQQQPSPGSDKALPEVQVTGHTAPYKSESSNAKMTAPLADTPQTVSVIRREVIQEQGARTLQEALRNTPGVTLLLGEGGHSNTKDNIFMRGFDTSGNLFVDGVRSSGSDVRDTFNMEQIEVIKGASGSEFGRGAPSGSVNIATKAPFAQDYSEVRASAGTAHAKRGTVDINRTLSPSTAVRLNAMLQNSGTPGRDHVKNKGFGLAPSIAFGLGTPTRAYADVQLVRQNNRPDGGVPTVGLPGFYNAALAAANITHIQPVNPRNYYGSLSDFSKSQSAQATLRLEHDFSASSTLRNITRLGRTEFDQLLTSTSGIVSDGRGAAAVPRTDPATWRASRSRQVRWQENAIFTNQTSLNTQLHTGAIKHSISTGLELIYEKQTSKGRTGAGTVAQAHLYAPNVHDPITGYNLRWNGQISKGDTRTIALYAFDTMELGPQWQINAGLRAERYSTKTHSVSAPNQQGVQTTTDLKGSDTLVSGKLGLVYKPVENGTLYASASTSQQPPGGANFTLSANAASVNNPNMDPSRAVNLEVGAKWELLDRRLLVTGALFRTTVRNDLARTVEGEVEQYGKKQVSGVELGLVGQITPQWNVSAGLARMNTKVVQGTASQTGASLNWSPRLSFTGWTTYQLGNGLSIGGGARYMDSVTRSVRNNLNAATTNMLHTPSYWVYDAFLAYEVNKNLSVQLNVYNLANKRYVANLNNNGGRYTPGAARSALLSATFKF</sequence>
<evidence type="ECO:0000256" key="12">
    <source>
        <dbReference type="ARBA" id="ARBA00023170"/>
    </source>
</evidence>
<evidence type="ECO:0000256" key="13">
    <source>
        <dbReference type="ARBA" id="ARBA00023237"/>
    </source>
</evidence>
<comment type="similarity">
    <text evidence="2 14 15">Belongs to the TonB-dependent receptor family.</text>
</comment>
<keyword evidence="4 14" id="KW-1134">Transmembrane beta strand</keyword>
<proteinExistence type="inferred from homology"/>
<evidence type="ECO:0000256" key="2">
    <source>
        <dbReference type="ARBA" id="ARBA00009810"/>
    </source>
</evidence>
<keyword evidence="12 18" id="KW-0675">Receptor</keyword>
<keyword evidence="5" id="KW-0410">Iron transport</keyword>
<dbReference type="InterPro" id="IPR012910">
    <property type="entry name" value="Plug_dom"/>
</dbReference>
<keyword evidence="8" id="KW-0408">Iron</keyword>
<evidence type="ECO:0000256" key="5">
    <source>
        <dbReference type="ARBA" id="ARBA00022496"/>
    </source>
</evidence>
<dbReference type="InterPro" id="IPR039426">
    <property type="entry name" value="TonB-dep_rcpt-like"/>
</dbReference>
<dbReference type="PROSITE" id="PS51257">
    <property type="entry name" value="PROKAR_LIPOPROTEIN"/>
    <property type="match status" value="1"/>
</dbReference>
<dbReference type="GO" id="GO:0009279">
    <property type="term" value="C:cell outer membrane"/>
    <property type="evidence" value="ECO:0007669"/>
    <property type="project" value="UniProtKB-SubCell"/>
</dbReference>
<dbReference type="PROSITE" id="PS52016">
    <property type="entry name" value="TONB_DEPENDENT_REC_3"/>
    <property type="match status" value="1"/>
</dbReference>
<reference evidence="18 19" key="1">
    <citation type="submission" date="2018-10" db="EMBL/GenBank/DDBJ databases">
        <title>Comamonadaceae CDC group NO-1 genome sequencing and assembly.</title>
        <authorList>
            <person name="Bernier A.-M."/>
            <person name="Bernard K."/>
        </authorList>
    </citation>
    <scope>NUCLEOTIDE SEQUENCE [LARGE SCALE GENOMIC DNA]</scope>
    <source>
        <strain evidence="18 19">NML970147</strain>
    </source>
</reference>
<evidence type="ECO:0000256" key="15">
    <source>
        <dbReference type="RuleBase" id="RU003357"/>
    </source>
</evidence>
<dbReference type="Proteomes" id="UP000267521">
    <property type="component" value="Unassembled WGS sequence"/>
</dbReference>
<keyword evidence="11 14" id="KW-0472">Membrane</keyword>
<comment type="subcellular location">
    <subcellularLocation>
        <location evidence="1 14">Cell outer membrane</location>
        <topology evidence="1 14">Multi-pass membrane protein</topology>
    </subcellularLocation>
</comment>
<dbReference type="SUPFAM" id="SSF56935">
    <property type="entry name" value="Porins"/>
    <property type="match status" value="1"/>
</dbReference>
<dbReference type="GO" id="GO:0038023">
    <property type="term" value="F:signaling receptor activity"/>
    <property type="evidence" value="ECO:0007669"/>
    <property type="project" value="InterPro"/>
</dbReference>
<dbReference type="EMBL" id="RDQM01000006">
    <property type="protein sequence ID" value="RMW98836.1"/>
    <property type="molecule type" value="Genomic_DNA"/>
</dbReference>
<feature type="domain" description="TonB-dependent receptor-like beta-barrel" evidence="16">
    <location>
        <begin position="270"/>
        <end position="728"/>
    </location>
</feature>
<dbReference type="GO" id="GO:0015344">
    <property type="term" value="F:siderophore uptake transmembrane transporter activity"/>
    <property type="evidence" value="ECO:0007669"/>
    <property type="project" value="TreeGrafter"/>
</dbReference>
<evidence type="ECO:0000313" key="19">
    <source>
        <dbReference type="Proteomes" id="UP000267521"/>
    </source>
</evidence>
<dbReference type="PANTHER" id="PTHR32552:SF89">
    <property type="entry name" value="CATECHOLATE SIDEROPHORE RECEPTOR FIU"/>
    <property type="match status" value="1"/>
</dbReference>
<evidence type="ECO:0000259" key="16">
    <source>
        <dbReference type="Pfam" id="PF00593"/>
    </source>
</evidence>
<dbReference type="Gene3D" id="2.40.170.20">
    <property type="entry name" value="TonB-dependent receptor, beta-barrel domain"/>
    <property type="match status" value="1"/>
</dbReference>
<keyword evidence="6 14" id="KW-0812">Transmembrane</keyword>
<dbReference type="RefSeq" id="WP_122238087.1">
    <property type="nucleotide sequence ID" value="NZ_RDQM01000006.1"/>
</dbReference>
<evidence type="ECO:0000256" key="11">
    <source>
        <dbReference type="ARBA" id="ARBA00023136"/>
    </source>
</evidence>